<gene>
    <name evidence="3" type="ORF">FBZ83_12630</name>
</gene>
<feature type="domain" description="HTH cro/C1-type" evidence="2">
    <location>
        <begin position="14"/>
        <end position="67"/>
    </location>
</feature>
<dbReference type="CDD" id="cd00093">
    <property type="entry name" value="HTH_XRE"/>
    <property type="match status" value="1"/>
</dbReference>
<dbReference type="SUPFAM" id="SSF47413">
    <property type="entry name" value="lambda repressor-like DNA-binding domains"/>
    <property type="match status" value="1"/>
</dbReference>
<evidence type="ECO:0000256" key="1">
    <source>
        <dbReference type="SAM" id="MobiDB-lite"/>
    </source>
</evidence>
<dbReference type="RefSeq" id="WP_145690746.1">
    <property type="nucleotide sequence ID" value="NZ_VITH01000026.1"/>
</dbReference>
<dbReference type="SMART" id="SM00530">
    <property type="entry name" value="HTH_XRE"/>
    <property type="match status" value="1"/>
</dbReference>
<reference evidence="3 4" key="1">
    <citation type="submission" date="2019-06" db="EMBL/GenBank/DDBJ databases">
        <title>Genomic Encyclopedia of Type Strains, Phase IV (KMG-V): Genome sequencing to study the core and pangenomes of soil and plant-associated prokaryotes.</title>
        <authorList>
            <person name="Whitman W."/>
        </authorList>
    </citation>
    <scope>NUCLEOTIDE SEQUENCE [LARGE SCALE GENOMIC DNA]</scope>
    <source>
        <strain evidence="3 4">BR 11650</strain>
    </source>
</reference>
<dbReference type="AlphaFoldDB" id="A0A560BMW8"/>
<organism evidence="3 4">
    <name type="scientific">Azospirillum brasilense</name>
    <dbReference type="NCBI Taxonomy" id="192"/>
    <lineage>
        <taxon>Bacteria</taxon>
        <taxon>Pseudomonadati</taxon>
        <taxon>Pseudomonadota</taxon>
        <taxon>Alphaproteobacteria</taxon>
        <taxon>Rhodospirillales</taxon>
        <taxon>Azospirillaceae</taxon>
        <taxon>Azospirillum</taxon>
    </lineage>
</organism>
<dbReference type="Gene3D" id="1.10.260.40">
    <property type="entry name" value="lambda repressor-like DNA-binding domains"/>
    <property type="match status" value="1"/>
</dbReference>
<comment type="caution">
    <text evidence="3">The sequence shown here is derived from an EMBL/GenBank/DDBJ whole genome shotgun (WGS) entry which is preliminary data.</text>
</comment>
<dbReference type="InterPro" id="IPR010982">
    <property type="entry name" value="Lambda_DNA-bd_dom_sf"/>
</dbReference>
<dbReference type="Pfam" id="PF01381">
    <property type="entry name" value="HTH_3"/>
    <property type="match status" value="1"/>
</dbReference>
<feature type="compositionally biased region" description="Basic residues" evidence="1">
    <location>
        <begin position="99"/>
        <end position="108"/>
    </location>
</feature>
<evidence type="ECO:0000313" key="3">
    <source>
        <dbReference type="EMBL" id="TWA73963.1"/>
    </source>
</evidence>
<evidence type="ECO:0000313" key="4">
    <source>
        <dbReference type="Proteomes" id="UP000318529"/>
    </source>
</evidence>
<feature type="region of interest" description="Disordered" evidence="1">
    <location>
        <begin position="85"/>
        <end position="108"/>
    </location>
</feature>
<sequence length="108" mass="11640">MDEASFKAATGRRLDAARIALGRTAAEAAAMMGVSRPTYSDYVGGKILPPPFKLQPFVELGISLDFLYYGIKTALPMGLVDRLAEAETEASSDTQPVPRRGRPRLVKG</sequence>
<dbReference type="PROSITE" id="PS50943">
    <property type="entry name" value="HTH_CROC1"/>
    <property type="match status" value="1"/>
</dbReference>
<evidence type="ECO:0000259" key="2">
    <source>
        <dbReference type="PROSITE" id="PS50943"/>
    </source>
</evidence>
<dbReference type="Proteomes" id="UP000318529">
    <property type="component" value="Unassembled WGS sequence"/>
</dbReference>
<dbReference type="InterPro" id="IPR001387">
    <property type="entry name" value="Cro/C1-type_HTH"/>
</dbReference>
<name>A0A560BMW8_AZOBR</name>
<dbReference type="GO" id="GO:0003677">
    <property type="term" value="F:DNA binding"/>
    <property type="evidence" value="ECO:0007669"/>
    <property type="project" value="InterPro"/>
</dbReference>
<accession>A0A560BMW8</accession>
<dbReference type="EMBL" id="VITH01000026">
    <property type="protein sequence ID" value="TWA73963.1"/>
    <property type="molecule type" value="Genomic_DNA"/>
</dbReference>
<protein>
    <submittedName>
        <fullName evidence="3">Helix-turn-helix protein</fullName>
    </submittedName>
</protein>
<proteinExistence type="predicted"/>